<feature type="transmembrane region" description="Helical" evidence="1">
    <location>
        <begin position="50"/>
        <end position="68"/>
    </location>
</feature>
<accession>A0A7C4HFX2</accession>
<keyword evidence="1" id="KW-0472">Membrane</keyword>
<sequence length="191" mass="22325">MVLTGVLLKFKNTICLVKKEVLTPLLIILGLITSFIIISSLEFYGINTEISFPTLLFFVIGFIVVTVLHEITHYMVIKLFTKQSVKLKFYFKYMALIIIYDELKWNQYIVTAISPQFTVEIPLIILYFETWSFTILLILIYHTLASLPDLVLSIKIILMFKNSSVKMYVENNRVKGYYVFKENGECIQYLF</sequence>
<keyword evidence="1" id="KW-0812">Transmembrane</keyword>
<dbReference type="InterPro" id="IPR021683">
    <property type="entry name" value="DUF3267"/>
</dbReference>
<organism evidence="2">
    <name type="scientific">Staphylothermus marinus</name>
    <dbReference type="NCBI Taxonomy" id="2280"/>
    <lineage>
        <taxon>Archaea</taxon>
        <taxon>Thermoproteota</taxon>
        <taxon>Thermoprotei</taxon>
        <taxon>Desulfurococcales</taxon>
        <taxon>Desulfurococcaceae</taxon>
        <taxon>Staphylothermus</taxon>
    </lineage>
</organism>
<proteinExistence type="predicted"/>
<name>A0A7C4HFX2_STAMA</name>
<comment type="caution">
    <text evidence="2">The sequence shown here is derived from an EMBL/GenBank/DDBJ whole genome shotgun (WGS) entry which is preliminary data.</text>
</comment>
<keyword evidence="1" id="KW-1133">Transmembrane helix</keyword>
<feature type="transmembrane region" description="Helical" evidence="1">
    <location>
        <begin position="130"/>
        <end position="158"/>
    </location>
</feature>
<dbReference type="AlphaFoldDB" id="A0A7C4HFX2"/>
<protein>
    <submittedName>
        <fullName evidence="2">DUF3267 domain-containing protein</fullName>
    </submittedName>
</protein>
<evidence type="ECO:0000313" key="2">
    <source>
        <dbReference type="EMBL" id="HGM58948.1"/>
    </source>
</evidence>
<reference evidence="2" key="1">
    <citation type="journal article" date="2020" name="mSystems">
        <title>Genome- and Community-Level Interaction Insights into Carbon Utilization and Element Cycling Functions of Hydrothermarchaeota in Hydrothermal Sediment.</title>
        <authorList>
            <person name="Zhou Z."/>
            <person name="Liu Y."/>
            <person name="Xu W."/>
            <person name="Pan J."/>
            <person name="Luo Z.H."/>
            <person name="Li M."/>
        </authorList>
    </citation>
    <scope>NUCLEOTIDE SEQUENCE [LARGE SCALE GENOMIC DNA]</scope>
    <source>
        <strain evidence="2">SpSt-642</strain>
    </source>
</reference>
<feature type="transmembrane region" description="Helical" evidence="1">
    <location>
        <begin position="21"/>
        <end position="44"/>
    </location>
</feature>
<dbReference type="EMBL" id="DTBJ01000040">
    <property type="protein sequence ID" value="HGM58948.1"/>
    <property type="molecule type" value="Genomic_DNA"/>
</dbReference>
<evidence type="ECO:0000256" key="1">
    <source>
        <dbReference type="SAM" id="Phobius"/>
    </source>
</evidence>
<gene>
    <name evidence="2" type="ORF">ENU14_05135</name>
</gene>
<dbReference type="Pfam" id="PF11667">
    <property type="entry name" value="DUF3267"/>
    <property type="match status" value="1"/>
</dbReference>